<evidence type="ECO:0000313" key="2">
    <source>
        <dbReference type="Proteomes" id="UP000230707"/>
    </source>
</evidence>
<protein>
    <submittedName>
        <fullName evidence="1">Uncharacterized protein</fullName>
    </submittedName>
</protein>
<comment type="caution">
    <text evidence="1">The sequence shown here is derived from an EMBL/GenBank/DDBJ whole genome shotgun (WGS) entry which is preliminary data.</text>
</comment>
<proteinExistence type="predicted"/>
<gene>
    <name evidence="1" type="ORF">COV53_03010</name>
</gene>
<evidence type="ECO:0000313" key="1">
    <source>
        <dbReference type="EMBL" id="PIR08443.1"/>
    </source>
</evidence>
<sequence>MSGEDQPLPNGVKLSVEYENTLTNTPGLFAPSKNEIPKYPPDLTPEIVQDKFKSLTSAYPVVASALKTPEVLLFSVLSLHDEWGRPYNVYGKDYLRNLLSQVDPNKRKWTNLLSTTGTNLALSISRMNLEEIRVSANLSPLQTLVKTLLDLYPEYETSNQISYQLLDLDSSPRFCSNQSYYQNYFDKAFLKDRQKRLGIYLPPKDNGLWVDYVMESRDNRILDSLDATAFTLRELISIAEMLSETETEIRNSGFCLKTDFHKQIDPDLLWFVAYDPSLDFVDRYKFCLKLTKILSDKTPPSTLITSVRGIAELINSRQDRLEEFIDWVAAGGDEEIPEWLLKKKNGDGNGLSAKPAGERQPSDPKRLIEGVFIPQSQREIYYIGDVKNIPRSDALTPELLNELTQSGKITRLPLNEMGRLNTLLSEIFPDPKAMDNLGEHFANAVPLLACYSWHTITRRTKTTEKGRLPEGTRKLTGRRKKVGIYGVAQQVGDRQIIIMTPIQKKHLRD</sequence>
<reference evidence="1 2" key="1">
    <citation type="submission" date="2017-09" db="EMBL/GenBank/DDBJ databases">
        <title>Depth-based differentiation of microbial function through sediment-hosted aquifers and enrichment of novel symbionts in the deep terrestrial subsurface.</title>
        <authorList>
            <person name="Probst A.J."/>
            <person name="Ladd B."/>
            <person name="Jarett J.K."/>
            <person name="Geller-Mcgrath D.E."/>
            <person name="Sieber C.M."/>
            <person name="Emerson J.B."/>
            <person name="Anantharaman K."/>
            <person name="Thomas B.C."/>
            <person name="Malmstrom R."/>
            <person name="Stieglmeier M."/>
            <person name="Klingl A."/>
            <person name="Woyke T."/>
            <person name="Ryan C.M."/>
            <person name="Banfield J.F."/>
        </authorList>
    </citation>
    <scope>NUCLEOTIDE SEQUENCE [LARGE SCALE GENOMIC DNA]</scope>
    <source>
        <strain evidence="1">CG11_big_fil_rev_8_21_14_0_20_37_11</strain>
    </source>
</reference>
<organism evidence="1 2">
    <name type="scientific">Candidatus Gottesmanbacteria bacterium CG11_big_fil_rev_8_21_14_0_20_37_11</name>
    <dbReference type="NCBI Taxonomy" id="1974575"/>
    <lineage>
        <taxon>Bacteria</taxon>
        <taxon>Candidatus Gottesmaniibacteriota</taxon>
    </lineage>
</organism>
<dbReference type="Proteomes" id="UP000230707">
    <property type="component" value="Unassembled WGS sequence"/>
</dbReference>
<name>A0A2H0NHV5_9BACT</name>
<accession>A0A2H0NHV5</accession>
<dbReference type="EMBL" id="PCWS01000069">
    <property type="protein sequence ID" value="PIR08443.1"/>
    <property type="molecule type" value="Genomic_DNA"/>
</dbReference>
<dbReference type="AlphaFoldDB" id="A0A2H0NHV5"/>